<evidence type="ECO:0000313" key="3">
    <source>
        <dbReference type="Proteomes" id="UP001519460"/>
    </source>
</evidence>
<dbReference type="PANTHER" id="PTHR46448:SF1">
    <property type="entry name" value="PROTEIN KINASE DOMAIN-CONTAINING PROTEIN"/>
    <property type="match status" value="1"/>
</dbReference>
<dbReference type="InterPro" id="IPR022049">
    <property type="entry name" value="FAM69_kinase_dom"/>
</dbReference>
<evidence type="ECO:0000259" key="1">
    <source>
        <dbReference type="Pfam" id="PF12260"/>
    </source>
</evidence>
<gene>
    <name evidence="2" type="ORF">BaRGS_00014674</name>
</gene>
<dbReference type="Pfam" id="PF12260">
    <property type="entry name" value="PIP49_C"/>
    <property type="match status" value="1"/>
</dbReference>
<evidence type="ECO:0000313" key="2">
    <source>
        <dbReference type="EMBL" id="KAK7494016.1"/>
    </source>
</evidence>
<dbReference type="PANTHER" id="PTHR46448">
    <property type="entry name" value="PROTEIN KINASE DOMAIN-CONTAINING PROTEIN"/>
    <property type="match status" value="1"/>
</dbReference>
<dbReference type="SUPFAM" id="SSF56112">
    <property type="entry name" value="Protein kinase-like (PK-like)"/>
    <property type="match status" value="1"/>
</dbReference>
<dbReference type="InterPro" id="IPR042983">
    <property type="entry name" value="PKDCC"/>
</dbReference>
<dbReference type="Proteomes" id="UP001519460">
    <property type="component" value="Unassembled WGS sequence"/>
</dbReference>
<dbReference type="AlphaFoldDB" id="A0ABD0L447"/>
<name>A0ABD0L447_9CAEN</name>
<proteinExistence type="predicted"/>
<dbReference type="Gene3D" id="1.10.510.10">
    <property type="entry name" value="Transferase(Phosphotransferase) domain 1"/>
    <property type="match status" value="1"/>
</dbReference>
<accession>A0ABD0L447</accession>
<dbReference type="EMBL" id="JACVVK020000087">
    <property type="protein sequence ID" value="KAK7494016.1"/>
    <property type="molecule type" value="Genomic_DNA"/>
</dbReference>
<protein>
    <recommendedName>
        <fullName evidence="1">FAM69 protein-kinase domain-containing protein</fullName>
    </recommendedName>
</protein>
<sequence>MSCRRRLLRLRTRKSLALLVFSVVFLGLVMTYRTLSGQDSLPSPSSSLPSLEKRRSFRFRPRDGFNVMRGSNRNFDLLGGGSRNGLTKQQVEEVLAMLYPPDWKSAREPDEVAIILKDRMLELDLLSPMTCGEIDNLQIGGSMGSSAKKFVERLEEPELDSYSYHRERWDRKVMVVKSQANDVQTKIACMKQIYNAEFCNPMGNYHLMREVFFLTLFQHPSLINILGYCLRGDHISLDMRKKGMMLVMEAGTPLTSDVVSSLSWARRVRVALDVASLLEFLQTSPLGSLGLPRLQMKDFVLVNRKQLKLTDMDDVVLEDKQCRRSSDCLMQGSEVGVECQDGRCRGLNQRTNLWVFGRLVLVPLLQQSPPEERKAVDDMLDRIRRLDVSPNDLIIFLEELADKYEIREDDGIRDLPGYNALKNKRDQHLDRGELNPQPHKYKRMDSSNFPGLYDYTCGDSRVLWGCVMTFSSLSAAMDHCSDDSECRAFAVFSANPETESRMTVVFKGKNSGIPHVNLGVTLFLKKEGSSIEQEEPIRNKGLEVAKDTHKGAEGKSDKKMSEADQMKEMQQCVSRHQVNLEDALHSRERRVMAHMGMKGMTEKSWKRAVRVQSITGFSSVRPLSGQGSHGGSMIINYNTSSAGHKISRAKFVVEEGEKQNHVAFALVYHLDRLLGLYHTPPCTEGVIASTLVSTFNADEAWHTAFGSMTHADGTLRGLFVAPTPKVIKRSPLELQYLDSMVTEVVTFDRTQKLQLEYVLLWWLGHISKPSDLHRGFKGHLIHVDADQGFQEPAADYVRYLNHCQFPNVVYKVLSCFRCGSNMPSKVCFLGQEVVRRMEASGFKLADLHVRELTERDYPALLNGAASRVLETVDKCVHTFGREKVLY</sequence>
<keyword evidence="3" id="KW-1185">Reference proteome</keyword>
<comment type="caution">
    <text evidence="2">The sequence shown here is derived from an EMBL/GenBank/DDBJ whole genome shotgun (WGS) entry which is preliminary data.</text>
</comment>
<organism evidence="2 3">
    <name type="scientific">Batillaria attramentaria</name>
    <dbReference type="NCBI Taxonomy" id="370345"/>
    <lineage>
        <taxon>Eukaryota</taxon>
        <taxon>Metazoa</taxon>
        <taxon>Spiralia</taxon>
        <taxon>Lophotrochozoa</taxon>
        <taxon>Mollusca</taxon>
        <taxon>Gastropoda</taxon>
        <taxon>Caenogastropoda</taxon>
        <taxon>Sorbeoconcha</taxon>
        <taxon>Cerithioidea</taxon>
        <taxon>Batillariidae</taxon>
        <taxon>Batillaria</taxon>
    </lineage>
</organism>
<dbReference type="InterPro" id="IPR011009">
    <property type="entry name" value="Kinase-like_dom_sf"/>
</dbReference>
<feature type="domain" description="FAM69 protein-kinase" evidence="1">
    <location>
        <begin position="212"/>
        <end position="378"/>
    </location>
</feature>
<reference evidence="2 3" key="1">
    <citation type="journal article" date="2023" name="Sci. Data">
        <title>Genome assembly of the Korean intertidal mud-creeper Batillaria attramentaria.</title>
        <authorList>
            <person name="Patra A.K."/>
            <person name="Ho P.T."/>
            <person name="Jun S."/>
            <person name="Lee S.J."/>
            <person name="Kim Y."/>
            <person name="Won Y.J."/>
        </authorList>
    </citation>
    <scope>NUCLEOTIDE SEQUENCE [LARGE SCALE GENOMIC DNA]</scope>
    <source>
        <strain evidence="2">Wonlab-2016</strain>
    </source>
</reference>